<dbReference type="Proteomes" id="UP001176940">
    <property type="component" value="Unassembled WGS sequence"/>
</dbReference>
<keyword evidence="2" id="KW-0175">Coiled coil</keyword>
<evidence type="ECO:0000256" key="2">
    <source>
        <dbReference type="ARBA" id="ARBA00023054"/>
    </source>
</evidence>
<feature type="region of interest" description="Disordered" evidence="3">
    <location>
        <begin position="130"/>
        <end position="149"/>
    </location>
</feature>
<evidence type="ECO:0000313" key="4">
    <source>
        <dbReference type="EMBL" id="CAJ0940804.1"/>
    </source>
</evidence>
<gene>
    <name evidence="4" type="ORF">RIMI_LOCUS8946680</name>
</gene>
<dbReference type="EMBL" id="CAUEEQ010018161">
    <property type="protein sequence ID" value="CAJ0940804.1"/>
    <property type="molecule type" value="Genomic_DNA"/>
</dbReference>
<keyword evidence="5" id="KW-1185">Reference proteome</keyword>
<organism evidence="4 5">
    <name type="scientific">Ranitomeya imitator</name>
    <name type="common">mimic poison frog</name>
    <dbReference type="NCBI Taxonomy" id="111125"/>
    <lineage>
        <taxon>Eukaryota</taxon>
        <taxon>Metazoa</taxon>
        <taxon>Chordata</taxon>
        <taxon>Craniata</taxon>
        <taxon>Vertebrata</taxon>
        <taxon>Euteleostomi</taxon>
        <taxon>Amphibia</taxon>
        <taxon>Batrachia</taxon>
        <taxon>Anura</taxon>
        <taxon>Neobatrachia</taxon>
        <taxon>Hyloidea</taxon>
        <taxon>Dendrobatidae</taxon>
        <taxon>Dendrobatinae</taxon>
        <taxon>Ranitomeya</taxon>
    </lineage>
</organism>
<dbReference type="PANTHER" id="PTHR21501">
    <property type="entry name" value="PROTEIN FAM-161"/>
    <property type="match status" value="1"/>
</dbReference>
<evidence type="ECO:0000313" key="5">
    <source>
        <dbReference type="Proteomes" id="UP001176940"/>
    </source>
</evidence>
<comment type="similarity">
    <text evidence="1">Belongs to the FAM161 family.</text>
</comment>
<sequence length="235" mass="27229">MLQPQAWEDLQDGQSADDAECLKQFRARPAPAHVFLPMYKEIMEQNEKRRKTGIQTRSHHLLSMQKPFQLLVQNKRRQVASAFTTDVPSRKRPIPKSVLDPTVSDGLREAKILQKINGHIRAKKLLESSSAPVPLSRDTRDPQSRASWKTKQQHLDFLQQNLTFKPQINSCAPDFQRLHRNFQKSCLKNQRMQEQTETKPFNLRTASLRSKRRSRLHDVQVRTAGGSATWPPYIM</sequence>
<proteinExistence type="inferred from homology"/>
<dbReference type="InterPro" id="IPR051655">
    <property type="entry name" value="FAM161"/>
</dbReference>
<name>A0ABN9LJC9_9NEOB</name>
<protein>
    <submittedName>
        <fullName evidence="4">Uncharacterized protein</fullName>
    </submittedName>
</protein>
<comment type="caution">
    <text evidence="4">The sequence shown here is derived from an EMBL/GenBank/DDBJ whole genome shotgun (WGS) entry which is preliminary data.</text>
</comment>
<dbReference type="Pfam" id="PF10595">
    <property type="entry name" value="FAM161A_B"/>
    <property type="match status" value="1"/>
</dbReference>
<evidence type="ECO:0000256" key="1">
    <source>
        <dbReference type="ARBA" id="ARBA00006663"/>
    </source>
</evidence>
<dbReference type="InterPro" id="IPR019579">
    <property type="entry name" value="FAM161A/B"/>
</dbReference>
<reference evidence="4" key="1">
    <citation type="submission" date="2023-07" db="EMBL/GenBank/DDBJ databases">
        <authorList>
            <person name="Stuckert A."/>
        </authorList>
    </citation>
    <scope>NUCLEOTIDE SEQUENCE</scope>
</reference>
<evidence type="ECO:0000256" key="3">
    <source>
        <dbReference type="SAM" id="MobiDB-lite"/>
    </source>
</evidence>
<dbReference type="PANTHER" id="PTHR21501:SF4">
    <property type="entry name" value="PROTEIN FAM161B"/>
    <property type="match status" value="1"/>
</dbReference>
<accession>A0ABN9LJC9</accession>